<sequence length="701" mass="82933">MANNSTNNQNQANIKSISEVADKIFFEIPPYQRLYEWNKEQIQTLLNDIKAKFDDKEYFIGNVVVSKKGDKYLLIDGQQRLTTLFLIGFFLSYRKCDGWQNFIMQGDKLRISMPIREKEEKVLKEFAKFCNEDNSRENDLFLQKLKEFPQDISQNIPQALEVIVNWFEENIENNDIADFFEFIYKKVKFVFVELAENTDLNRFFIRMNNRGKQLEKHEILKSRLLSKINDENKRAFYAHIWDICSQMDNYIFQKASDRKISKSDESSGDDEQKNTIDKNTIDDIIKNNQQKITKKDDDEDKSKFKSIVDFPTFLLHVYKICNKKDIIIDKNKLLEFVNTESIDSKEFIKNLLKYRILFDYFVVKGIDDVENSYKIRKLSKKNNTYTISEDSNEMSNLAMVQNYLRVARSGMSNNHHHWLTPFLKKINDYLSSLKDNNTISEIVKFFSNDLNIASENFENNVENYIKSLINNDNLKDFYKGTQSGLILFLENLDTALAKEQLQDKVLIDKVNEILQDSQKKDGENFQIDNFFKNEQECILDQGTATLHYWFYRLEYYLWKYSKKEYISKVEDNEKLKEINRGNFSEIVSSFYFRNLNSIEHVQAQSKAEEWGEDKDKIDNFGNLALISSSFNSSLNNQDVQDKYLDLQKYINKDNVISLKLWLIYALSEEDQLGWTFKKAENHKKQMLEILKNSFKAIKDKA</sequence>
<dbReference type="PANTHER" id="PTHR35149">
    <property type="entry name" value="SLL5132 PROTEIN"/>
    <property type="match status" value="1"/>
</dbReference>
<dbReference type="InterPro" id="IPR011089">
    <property type="entry name" value="GmrSD_C"/>
</dbReference>
<dbReference type="RefSeq" id="WP_147555434.1">
    <property type="nucleotide sequence ID" value="NZ_VOWJ01000021.1"/>
</dbReference>
<feature type="domain" description="GmrSD restriction endonucleases C-terminal" evidence="2">
    <location>
        <begin position="545"/>
        <end position="688"/>
    </location>
</feature>
<dbReference type="PANTHER" id="PTHR35149:SF1">
    <property type="entry name" value="DUF5655 DOMAIN-CONTAINING PROTEIN"/>
    <property type="match status" value="1"/>
</dbReference>
<dbReference type="AlphaFoldDB" id="A0A5C7DR53"/>
<dbReference type="InterPro" id="IPR004919">
    <property type="entry name" value="GmrSD_N"/>
</dbReference>
<evidence type="ECO:0000313" key="3">
    <source>
        <dbReference type="EMBL" id="TXE88408.1"/>
    </source>
</evidence>
<name>A0A5C7DR53_9BACT</name>
<reference evidence="3 4" key="1">
    <citation type="submission" date="2019-07" db="EMBL/GenBank/DDBJ databases">
        <title>Rapid identification of Enteric Bacteria from Whole Genome Sequences (WGS) using Average Nucleotide Identity (ANI).</title>
        <authorList>
            <person name="Lane C."/>
        </authorList>
    </citation>
    <scope>NUCLEOTIDE SEQUENCE [LARGE SCALE GENOMIC DNA]</scope>
    <source>
        <strain evidence="3 4">2016D-0084</strain>
    </source>
</reference>
<protein>
    <submittedName>
        <fullName evidence="3">DUF262 domain-containing protein</fullName>
    </submittedName>
</protein>
<dbReference type="EMBL" id="VOWJ01000021">
    <property type="protein sequence ID" value="TXE88408.1"/>
    <property type="molecule type" value="Genomic_DNA"/>
</dbReference>
<organism evidence="3 4">
    <name type="scientific">Campylobacter volucris</name>
    <dbReference type="NCBI Taxonomy" id="1031542"/>
    <lineage>
        <taxon>Bacteria</taxon>
        <taxon>Pseudomonadati</taxon>
        <taxon>Campylobacterota</taxon>
        <taxon>Epsilonproteobacteria</taxon>
        <taxon>Campylobacterales</taxon>
        <taxon>Campylobacteraceae</taxon>
        <taxon>Campylobacter</taxon>
    </lineage>
</organism>
<gene>
    <name evidence="3" type="ORF">FPD38_03680</name>
</gene>
<evidence type="ECO:0000313" key="4">
    <source>
        <dbReference type="Proteomes" id="UP000321629"/>
    </source>
</evidence>
<evidence type="ECO:0000259" key="2">
    <source>
        <dbReference type="Pfam" id="PF07510"/>
    </source>
</evidence>
<dbReference type="Pfam" id="PF07510">
    <property type="entry name" value="GmrSD_C"/>
    <property type="match status" value="1"/>
</dbReference>
<feature type="domain" description="GmrSD restriction endonucleases N-terminal" evidence="1">
    <location>
        <begin position="22"/>
        <end position="224"/>
    </location>
</feature>
<accession>A0A5C7DR53</accession>
<evidence type="ECO:0000259" key="1">
    <source>
        <dbReference type="Pfam" id="PF03235"/>
    </source>
</evidence>
<dbReference type="Pfam" id="PF03235">
    <property type="entry name" value="GmrSD_N"/>
    <property type="match status" value="1"/>
</dbReference>
<dbReference type="Proteomes" id="UP000321629">
    <property type="component" value="Unassembled WGS sequence"/>
</dbReference>
<comment type="caution">
    <text evidence="3">The sequence shown here is derived from an EMBL/GenBank/DDBJ whole genome shotgun (WGS) entry which is preliminary data.</text>
</comment>
<proteinExistence type="predicted"/>